<dbReference type="EMBL" id="JAFLQZ010000021">
    <property type="protein sequence ID" value="MBO0360670.1"/>
    <property type="molecule type" value="Genomic_DNA"/>
</dbReference>
<dbReference type="RefSeq" id="WP_206986585.1">
    <property type="nucleotide sequence ID" value="NZ_JAFLQZ010000021.1"/>
</dbReference>
<dbReference type="AlphaFoldDB" id="A0A939JEQ2"/>
<keyword evidence="2" id="KW-1185">Reference proteome</keyword>
<evidence type="ECO:0000313" key="2">
    <source>
        <dbReference type="Proteomes" id="UP000664144"/>
    </source>
</evidence>
<reference evidence="1" key="1">
    <citation type="submission" date="2021-03" db="EMBL/GenBank/DDBJ databases">
        <authorList>
            <person name="Kim M.K."/>
        </authorList>
    </citation>
    <scope>NUCLEOTIDE SEQUENCE</scope>
    <source>
        <strain evidence="1">BT186</strain>
    </source>
</reference>
<comment type="caution">
    <text evidence="1">The sequence shown here is derived from an EMBL/GenBank/DDBJ whole genome shotgun (WGS) entry which is preliminary data.</text>
</comment>
<dbReference type="Proteomes" id="UP000664144">
    <property type="component" value="Unassembled WGS sequence"/>
</dbReference>
<accession>A0A939JEQ2</accession>
<sequence length="328" mass="36752">MTIAAIIAEFGAYYLNNGQNATRLVQLLFRRGVTEQLFSSLVTDDTVYQAAKTVLGTILQPFQKGWTPKGAFTATPITIKQFKMKADVEETPDDLEATWLGFLADASLKRTEWPFVRWFMEVHLIPQVEEDYELNEIYMGVRVEPTKDVAGPAGTAMDGIRKILNDHTSAGRITPQVLGAIPTDPVAFCEYVEAFVYATNKRYRSVFMNLAMNEDFALRYAIGRAKKYSLHTQAIEAPITPDLTGGTLTAIPIQHAKQQVVGLPSMGNSEKIWMTPPANAKRLAKKSQNMTQFQIENVDRKVKLYTDFWKGVGFLLPEAVFTNDKDLV</sequence>
<evidence type="ECO:0000313" key="1">
    <source>
        <dbReference type="EMBL" id="MBO0360670.1"/>
    </source>
</evidence>
<proteinExistence type="predicted"/>
<name>A0A939JEQ2_9BACT</name>
<protein>
    <submittedName>
        <fullName evidence="1">Uncharacterized protein</fullName>
    </submittedName>
</protein>
<organism evidence="1 2">
    <name type="scientific">Hymenobacter telluris</name>
    <dbReference type="NCBI Taxonomy" id="2816474"/>
    <lineage>
        <taxon>Bacteria</taxon>
        <taxon>Pseudomonadati</taxon>
        <taxon>Bacteroidota</taxon>
        <taxon>Cytophagia</taxon>
        <taxon>Cytophagales</taxon>
        <taxon>Hymenobacteraceae</taxon>
        <taxon>Hymenobacter</taxon>
    </lineage>
</organism>
<gene>
    <name evidence="1" type="ORF">J0X19_22105</name>
</gene>